<comment type="subcellular location">
    <subcellularLocation>
        <location evidence="1 7">Cell membrane</location>
        <topology evidence="1 7">Multi-pass membrane protein</topology>
    </subcellularLocation>
</comment>
<keyword evidence="3" id="KW-1003">Cell membrane</keyword>
<keyword evidence="5 7" id="KW-1133">Transmembrane helix</keyword>
<evidence type="ECO:0000256" key="2">
    <source>
        <dbReference type="ARBA" id="ARBA00022448"/>
    </source>
</evidence>
<keyword evidence="10" id="KW-1185">Reference proteome</keyword>
<accession>A0ABQ2D7M0</accession>
<keyword evidence="4 7" id="KW-0812">Transmembrane</keyword>
<dbReference type="PROSITE" id="PS50928">
    <property type="entry name" value="ABC_TM1"/>
    <property type="match status" value="1"/>
</dbReference>
<dbReference type="PANTHER" id="PTHR32243:SF18">
    <property type="entry name" value="INNER MEMBRANE ABC TRANSPORTER PERMEASE PROTEIN YCJP"/>
    <property type="match status" value="1"/>
</dbReference>
<evidence type="ECO:0000256" key="6">
    <source>
        <dbReference type="ARBA" id="ARBA00023136"/>
    </source>
</evidence>
<evidence type="ECO:0000256" key="7">
    <source>
        <dbReference type="RuleBase" id="RU363032"/>
    </source>
</evidence>
<dbReference type="InterPro" id="IPR000515">
    <property type="entry name" value="MetI-like"/>
</dbReference>
<feature type="transmembrane region" description="Helical" evidence="7">
    <location>
        <begin position="20"/>
        <end position="43"/>
    </location>
</feature>
<proteinExistence type="inferred from homology"/>
<protein>
    <submittedName>
        <fullName evidence="9">ABC transporter permease</fullName>
    </submittedName>
</protein>
<sequence>MMTIQRTDQVVKTTVRPTVVIQSVLFTVLLLVIAAYLLLPFVWGVITSFKPASAIFEGPAKMMAAPWTLDNYAQVFAYPGFYKGLLNSTIVSLGAVLLSLVVGVFAAYALGKYKFYGKTVIMYVILAVSMFPQIAVLSGLYTMIQQAKLYDNPLGLIFSYLIFTIPFSVWVLTSFVREIPNELEEAAMMDGATPLQTLIQVILPVMGPALVTTGLLAFINAWNEYLFALTFMSQNRTIPVVIANYSGSSQYETPWANIMAASILVTVPLIVLVLIFQKNIVSGLTSGAVKG</sequence>
<dbReference type="InterPro" id="IPR050901">
    <property type="entry name" value="BP-dep_ABC_trans_perm"/>
</dbReference>
<dbReference type="SUPFAM" id="SSF161098">
    <property type="entry name" value="MetI-like"/>
    <property type="match status" value="1"/>
</dbReference>
<dbReference type="Proteomes" id="UP000632222">
    <property type="component" value="Unassembled WGS sequence"/>
</dbReference>
<feature type="transmembrane region" description="Helical" evidence="7">
    <location>
        <begin position="255"/>
        <end position="276"/>
    </location>
</feature>
<evidence type="ECO:0000256" key="3">
    <source>
        <dbReference type="ARBA" id="ARBA00022475"/>
    </source>
</evidence>
<dbReference type="InterPro" id="IPR035906">
    <property type="entry name" value="MetI-like_sf"/>
</dbReference>
<dbReference type="EMBL" id="BMOD01000019">
    <property type="protein sequence ID" value="GGJ48497.1"/>
    <property type="molecule type" value="Genomic_DNA"/>
</dbReference>
<evidence type="ECO:0000256" key="1">
    <source>
        <dbReference type="ARBA" id="ARBA00004651"/>
    </source>
</evidence>
<comment type="similarity">
    <text evidence="7">Belongs to the binding-protein-dependent transport system permease family.</text>
</comment>
<evidence type="ECO:0000256" key="4">
    <source>
        <dbReference type="ARBA" id="ARBA00022692"/>
    </source>
</evidence>
<feature type="transmembrane region" description="Helical" evidence="7">
    <location>
        <begin position="120"/>
        <end position="144"/>
    </location>
</feature>
<dbReference type="CDD" id="cd06261">
    <property type="entry name" value="TM_PBP2"/>
    <property type="match status" value="1"/>
</dbReference>
<feature type="transmembrane region" description="Helical" evidence="7">
    <location>
        <begin position="85"/>
        <end position="108"/>
    </location>
</feature>
<evidence type="ECO:0000313" key="9">
    <source>
        <dbReference type="EMBL" id="GGJ48497.1"/>
    </source>
</evidence>
<evidence type="ECO:0000256" key="5">
    <source>
        <dbReference type="ARBA" id="ARBA00022989"/>
    </source>
</evidence>
<keyword evidence="6 7" id="KW-0472">Membrane</keyword>
<feature type="transmembrane region" description="Helical" evidence="7">
    <location>
        <begin position="156"/>
        <end position="176"/>
    </location>
</feature>
<evidence type="ECO:0000259" key="8">
    <source>
        <dbReference type="PROSITE" id="PS50928"/>
    </source>
</evidence>
<name>A0ABQ2D7M0_9DEIO</name>
<dbReference type="Gene3D" id="1.10.3720.10">
    <property type="entry name" value="MetI-like"/>
    <property type="match status" value="1"/>
</dbReference>
<feature type="transmembrane region" description="Helical" evidence="7">
    <location>
        <begin position="197"/>
        <end position="222"/>
    </location>
</feature>
<organism evidence="9 10">
    <name type="scientific">Deinococcus roseus</name>
    <dbReference type="NCBI Taxonomy" id="392414"/>
    <lineage>
        <taxon>Bacteria</taxon>
        <taxon>Thermotogati</taxon>
        <taxon>Deinococcota</taxon>
        <taxon>Deinococci</taxon>
        <taxon>Deinococcales</taxon>
        <taxon>Deinococcaceae</taxon>
        <taxon>Deinococcus</taxon>
    </lineage>
</organism>
<reference evidence="10" key="1">
    <citation type="journal article" date="2019" name="Int. J. Syst. Evol. Microbiol.">
        <title>The Global Catalogue of Microorganisms (GCM) 10K type strain sequencing project: providing services to taxonomists for standard genome sequencing and annotation.</title>
        <authorList>
            <consortium name="The Broad Institute Genomics Platform"/>
            <consortium name="The Broad Institute Genome Sequencing Center for Infectious Disease"/>
            <person name="Wu L."/>
            <person name="Ma J."/>
        </authorList>
    </citation>
    <scope>NUCLEOTIDE SEQUENCE [LARGE SCALE GENOMIC DNA]</scope>
    <source>
        <strain evidence="10">JCM 14370</strain>
    </source>
</reference>
<feature type="domain" description="ABC transmembrane type-1" evidence="8">
    <location>
        <begin position="85"/>
        <end position="276"/>
    </location>
</feature>
<comment type="caution">
    <text evidence="9">The sequence shown here is derived from an EMBL/GenBank/DDBJ whole genome shotgun (WGS) entry which is preliminary data.</text>
</comment>
<dbReference type="Pfam" id="PF00528">
    <property type="entry name" value="BPD_transp_1"/>
    <property type="match status" value="1"/>
</dbReference>
<dbReference type="PANTHER" id="PTHR32243">
    <property type="entry name" value="MALTOSE TRANSPORT SYSTEM PERMEASE-RELATED"/>
    <property type="match status" value="1"/>
</dbReference>
<keyword evidence="2 7" id="KW-0813">Transport</keyword>
<evidence type="ECO:0000313" key="10">
    <source>
        <dbReference type="Proteomes" id="UP000632222"/>
    </source>
</evidence>
<gene>
    <name evidence="9" type="ORF">GCM10008938_38110</name>
</gene>